<keyword evidence="3" id="KW-1185">Reference proteome</keyword>
<feature type="transmembrane region" description="Helical" evidence="1">
    <location>
        <begin position="59"/>
        <end position="80"/>
    </location>
</feature>
<dbReference type="Proteomes" id="UP000197007">
    <property type="component" value="Chromosome"/>
</dbReference>
<protein>
    <submittedName>
        <fullName evidence="2">Uncharacterized protein</fullName>
    </submittedName>
</protein>
<evidence type="ECO:0000313" key="2">
    <source>
        <dbReference type="EMBL" id="ASF44404.1"/>
    </source>
</evidence>
<feature type="transmembrane region" description="Helical" evidence="1">
    <location>
        <begin position="29"/>
        <end position="47"/>
    </location>
</feature>
<proteinExistence type="predicted"/>
<reference evidence="3" key="1">
    <citation type="submission" date="2017-06" db="EMBL/GenBank/DDBJ databases">
        <title>Complete genome sequence of Capnocytophaga sp. KCOM 1579 (=ChDC OS43) isolated from a human refractory periapical abscess lesion.</title>
        <authorList>
            <person name="Kook J.-K."/>
            <person name="Park S.-N."/>
            <person name="Lim Y.K."/>
            <person name="Roh H."/>
        </authorList>
    </citation>
    <scope>NUCLEOTIDE SEQUENCE [LARGE SCALE GENOMIC DNA]</scope>
    <source>
        <strain evidence="3">ChDC OS43</strain>
    </source>
</reference>
<keyword evidence="1" id="KW-0812">Transmembrane</keyword>
<gene>
    <name evidence="2" type="ORF">CBG49_15570</name>
</gene>
<sequence length="264" mass="31618">MNLLTKKLSKKGQKKEQLFGEKFLKIGRIILIVFLCFYLLELLWLARNFTLSKELIDEIIIPILPLAVLIGLYSFFYRWVMDKRMRYSQYTRGELPPTIKVKALKDKTFQWIKFLSIVVFYIMMFWLISGQIISEHREGVAKYFYLLIGIVVLIFIIVLFGEDLIKNTHNTFYAIEIKNEVLSIFYKEELTQTIDLNSIHHIHFFLEKVRRGKDSDRIHPRMQIYTSRTNRVLHIKLSIDNYLLLKAYFSHKHFKVTDEYNLSF</sequence>
<name>A0A1Z4BSV8_9FLAO</name>
<keyword evidence="1" id="KW-1133">Transmembrane helix</keyword>
<feature type="transmembrane region" description="Helical" evidence="1">
    <location>
        <begin position="114"/>
        <end position="134"/>
    </location>
</feature>
<evidence type="ECO:0000313" key="3">
    <source>
        <dbReference type="Proteomes" id="UP000197007"/>
    </source>
</evidence>
<keyword evidence="1" id="KW-0472">Membrane</keyword>
<dbReference type="AlphaFoldDB" id="A0A1Z4BSV8"/>
<feature type="transmembrane region" description="Helical" evidence="1">
    <location>
        <begin position="140"/>
        <end position="160"/>
    </location>
</feature>
<dbReference type="KEGG" id="capn:CBG49_15570"/>
<dbReference type="EMBL" id="CP022022">
    <property type="protein sequence ID" value="ASF44404.1"/>
    <property type="molecule type" value="Genomic_DNA"/>
</dbReference>
<accession>A0A1Z4BSV8</accession>
<organism evidence="2 3">
    <name type="scientific">Capnocytophaga endodontalis</name>
    <dbReference type="NCBI Taxonomy" id="2708117"/>
    <lineage>
        <taxon>Bacteria</taxon>
        <taxon>Pseudomonadati</taxon>
        <taxon>Bacteroidota</taxon>
        <taxon>Flavobacteriia</taxon>
        <taxon>Flavobacteriales</taxon>
        <taxon>Flavobacteriaceae</taxon>
        <taxon>Capnocytophaga</taxon>
    </lineage>
</organism>
<dbReference type="RefSeq" id="WP_088595199.1">
    <property type="nucleotide sequence ID" value="NZ_CP022022.1"/>
</dbReference>
<evidence type="ECO:0000256" key="1">
    <source>
        <dbReference type="SAM" id="Phobius"/>
    </source>
</evidence>